<accession>A0A0A9AIB6</accession>
<protein>
    <submittedName>
        <fullName evidence="2">Uncharacterized protein</fullName>
    </submittedName>
</protein>
<feature type="region of interest" description="Disordered" evidence="1">
    <location>
        <begin position="1"/>
        <end position="55"/>
    </location>
</feature>
<reference evidence="2" key="1">
    <citation type="submission" date="2014-09" db="EMBL/GenBank/DDBJ databases">
        <authorList>
            <person name="Magalhaes I.L.F."/>
            <person name="Oliveira U."/>
            <person name="Santos F.R."/>
            <person name="Vidigal T.H.D.A."/>
            <person name="Brescovit A.D."/>
            <person name="Santos A.J."/>
        </authorList>
    </citation>
    <scope>NUCLEOTIDE SEQUENCE</scope>
    <source>
        <tissue evidence="2">Shoot tissue taken approximately 20 cm above the soil surface</tissue>
    </source>
</reference>
<dbReference type="AlphaFoldDB" id="A0A0A9AIB6"/>
<name>A0A0A9AIB6_ARUDO</name>
<sequence>MKPRLRPRRPAGDAAAPRPTAGGGPDAGADTAPSAPAAHVPVAASPAAGDAPGNGAPAIELLQLLLQLPVLLQPLVHGGGALTPSSSPVHCRTLLPPCISYSEGTDKQ</sequence>
<evidence type="ECO:0000313" key="2">
    <source>
        <dbReference type="EMBL" id="JAD50906.1"/>
    </source>
</evidence>
<dbReference type="EMBL" id="GBRH01246989">
    <property type="protein sequence ID" value="JAD50906.1"/>
    <property type="molecule type" value="Transcribed_RNA"/>
</dbReference>
<proteinExistence type="predicted"/>
<organism evidence="2">
    <name type="scientific">Arundo donax</name>
    <name type="common">Giant reed</name>
    <name type="synonym">Donax arundinaceus</name>
    <dbReference type="NCBI Taxonomy" id="35708"/>
    <lineage>
        <taxon>Eukaryota</taxon>
        <taxon>Viridiplantae</taxon>
        <taxon>Streptophyta</taxon>
        <taxon>Embryophyta</taxon>
        <taxon>Tracheophyta</taxon>
        <taxon>Spermatophyta</taxon>
        <taxon>Magnoliopsida</taxon>
        <taxon>Liliopsida</taxon>
        <taxon>Poales</taxon>
        <taxon>Poaceae</taxon>
        <taxon>PACMAD clade</taxon>
        <taxon>Arundinoideae</taxon>
        <taxon>Arundineae</taxon>
        <taxon>Arundo</taxon>
    </lineage>
</organism>
<reference evidence="2" key="2">
    <citation type="journal article" date="2015" name="Data Brief">
        <title>Shoot transcriptome of the giant reed, Arundo donax.</title>
        <authorList>
            <person name="Barrero R.A."/>
            <person name="Guerrero F.D."/>
            <person name="Moolhuijzen P."/>
            <person name="Goolsby J.A."/>
            <person name="Tidwell J."/>
            <person name="Bellgard S.E."/>
            <person name="Bellgard M.I."/>
        </authorList>
    </citation>
    <scope>NUCLEOTIDE SEQUENCE</scope>
    <source>
        <tissue evidence="2">Shoot tissue taken approximately 20 cm above the soil surface</tissue>
    </source>
</reference>
<evidence type="ECO:0000256" key="1">
    <source>
        <dbReference type="SAM" id="MobiDB-lite"/>
    </source>
</evidence>
<feature type="compositionally biased region" description="Low complexity" evidence="1">
    <location>
        <begin position="27"/>
        <end position="55"/>
    </location>
</feature>